<evidence type="ECO:0000313" key="2">
    <source>
        <dbReference type="Proteomes" id="UP000177622"/>
    </source>
</evidence>
<keyword evidence="2" id="KW-1185">Reference proteome</keyword>
<name>A0A1F5LRX9_PENAI</name>
<gene>
    <name evidence="1" type="ORF">PENARI_c003G05650</name>
</gene>
<accession>A0A1F5LRX9</accession>
<dbReference type="GeneID" id="34573123"/>
<proteinExistence type="predicted"/>
<dbReference type="RefSeq" id="XP_022491316.1">
    <property type="nucleotide sequence ID" value="XM_022628389.1"/>
</dbReference>
<organism evidence="1 2">
    <name type="scientific">Penicillium arizonense</name>
    <dbReference type="NCBI Taxonomy" id="1835702"/>
    <lineage>
        <taxon>Eukaryota</taxon>
        <taxon>Fungi</taxon>
        <taxon>Dikarya</taxon>
        <taxon>Ascomycota</taxon>
        <taxon>Pezizomycotina</taxon>
        <taxon>Eurotiomycetes</taxon>
        <taxon>Eurotiomycetidae</taxon>
        <taxon>Eurotiales</taxon>
        <taxon>Aspergillaceae</taxon>
        <taxon>Penicillium</taxon>
    </lineage>
</organism>
<protein>
    <submittedName>
        <fullName evidence="1">Uncharacterized protein</fullName>
    </submittedName>
</protein>
<dbReference type="EMBL" id="LXJU01000003">
    <property type="protein sequence ID" value="OGE55887.1"/>
    <property type="molecule type" value="Genomic_DNA"/>
</dbReference>
<dbReference type="Proteomes" id="UP000177622">
    <property type="component" value="Unassembled WGS sequence"/>
</dbReference>
<comment type="caution">
    <text evidence="1">The sequence shown here is derived from an EMBL/GenBank/DDBJ whole genome shotgun (WGS) entry which is preliminary data.</text>
</comment>
<evidence type="ECO:0000313" key="1">
    <source>
        <dbReference type="EMBL" id="OGE55887.1"/>
    </source>
</evidence>
<reference evidence="1 2" key="1">
    <citation type="journal article" date="2016" name="Sci. Rep.">
        <title>Penicillium arizonense, a new, genome sequenced fungal species, reveals a high chemical diversity in secreted metabolites.</title>
        <authorList>
            <person name="Grijseels S."/>
            <person name="Nielsen J.C."/>
            <person name="Randelovic M."/>
            <person name="Nielsen J."/>
            <person name="Nielsen K.F."/>
            <person name="Workman M."/>
            <person name="Frisvad J.C."/>
        </authorList>
    </citation>
    <scope>NUCLEOTIDE SEQUENCE [LARGE SCALE GENOMIC DNA]</scope>
    <source>
        <strain evidence="1 2">CBS 141311</strain>
    </source>
</reference>
<sequence>MAAMLVQDLLKRIAHYIVVVYETGGDGFKSPKVIHQTDVLPDNFWINRSRSAGTHALLNETSWSVKRSYKNICNDVEFLQSYRERNMVKAYVEILIIDRHPGRIFSPYGLVIDALMMLTNDPTKEDIMRNAIRNSMPEDEQTQWIDACSLEGAFIEDRHVGDIHYEGTRLQAWDVQQNQPDLIRGSLNTKPSFRDRRLICKILDGMEASGVISQLKEPHKAYSRPSLLDGTDGLKDLYFHYDFGPINENAIALGPLGASLAPDSLSRFAHAFQAAHPDAVFAKGRISPKSASRLICRLVETLTNMKGLMYVTVIVSVQASYFAHHSLHRRATGSRNCDYAIPVTTSTALTGATSSQSIVTTTAPVPTLFLNPELNEDRTNL</sequence>
<dbReference type="AlphaFoldDB" id="A0A1F5LRX9"/>
<dbReference type="OrthoDB" id="4732550at2759"/>